<keyword evidence="3" id="KW-1185">Reference proteome</keyword>
<proteinExistence type="predicted"/>
<evidence type="ECO:0000256" key="1">
    <source>
        <dbReference type="SAM" id="MobiDB-lite"/>
    </source>
</evidence>
<dbReference type="RefSeq" id="WP_246512791.1">
    <property type="nucleotide sequence ID" value="NZ_JAGINO010000002.1"/>
</dbReference>
<comment type="caution">
    <text evidence="2">The sequence shown here is derived from an EMBL/GenBank/DDBJ whole genome shotgun (WGS) entry which is preliminary data.</text>
</comment>
<dbReference type="Proteomes" id="UP001244552">
    <property type="component" value="Unassembled WGS sequence"/>
</dbReference>
<evidence type="ECO:0008006" key="4">
    <source>
        <dbReference type="Google" id="ProtNLM"/>
    </source>
</evidence>
<feature type="compositionally biased region" description="Basic and acidic residues" evidence="1">
    <location>
        <begin position="8"/>
        <end position="22"/>
    </location>
</feature>
<dbReference type="InterPro" id="IPR006311">
    <property type="entry name" value="TAT_signal"/>
</dbReference>
<gene>
    <name evidence="2" type="ORF">QO018_000876</name>
</gene>
<dbReference type="EMBL" id="JAUSVU010000002">
    <property type="protein sequence ID" value="MDQ0532040.1"/>
    <property type="molecule type" value="Genomic_DNA"/>
</dbReference>
<evidence type="ECO:0000313" key="2">
    <source>
        <dbReference type="EMBL" id="MDQ0532040.1"/>
    </source>
</evidence>
<feature type="region of interest" description="Disordered" evidence="1">
    <location>
        <begin position="1"/>
        <end position="22"/>
    </location>
</feature>
<accession>A0ABU0MF28</accession>
<sequence length="80" mass="8354">MTRNAVKANDERDKGPAGKDGTLARRDLFRVAGLGAGALGAAVAGTVAAVPEAEAAPAEPQTTGYRETDHVRKVYEVSRF</sequence>
<evidence type="ECO:0000313" key="3">
    <source>
        <dbReference type="Proteomes" id="UP001244552"/>
    </source>
</evidence>
<dbReference type="InterPro" id="IPR014177">
    <property type="entry name" value="Formate_DH_TAT-contain"/>
</dbReference>
<organism evidence="2 3">
    <name type="scientific">Azospirillum picis</name>
    <dbReference type="NCBI Taxonomy" id="488438"/>
    <lineage>
        <taxon>Bacteria</taxon>
        <taxon>Pseudomonadati</taxon>
        <taxon>Pseudomonadota</taxon>
        <taxon>Alphaproteobacteria</taxon>
        <taxon>Rhodospirillales</taxon>
        <taxon>Azospirillaceae</taxon>
        <taxon>Azospirillum</taxon>
    </lineage>
</organism>
<dbReference type="PROSITE" id="PS51318">
    <property type="entry name" value="TAT"/>
    <property type="match status" value="1"/>
</dbReference>
<reference evidence="2 3" key="1">
    <citation type="submission" date="2023-07" db="EMBL/GenBank/DDBJ databases">
        <title>Genomic Encyclopedia of Type Strains, Phase IV (KMG-IV): sequencing the most valuable type-strain genomes for metagenomic binning, comparative biology and taxonomic classification.</title>
        <authorList>
            <person name="Goeker M."/>
        </authorList>
    </citation>
    <scope>NUCLEOTIDE SEQUENCE [LARGE SCALE GENOMIC DNA]</scope>
    <source>
        <strain evidence="2 3">DSM 19922</strain>
    </source>
</reference>
<protein>
    <recommendedName>
        <fullName evidence="4">Formate dehydrogenase</fullName>
    </recommendedName>
</protein>
<dbReference type="NCBIfam" id="TIGR02811">
    <property type="entry name" value="formate_TAT"/>
    <property type="match status" value="1"/>
</dbReference>
<name>A0ABU0MF28_9PROT</name>